<accession>A0ACB5U3C4</accession>
<dbReference type="EMBL" id="BSXS01011709">
    <property type="protein sequence ID" value="GMF01116.1"/>
    <property type="molecule type" value="Genomic_DNA"/>
</dbReference>
<evidence type="ECO:0000313" key="2">
    <source>
        <dbReference type="Proteomes" id="UP001165064"/>
    </source>
</evidence>
<organism evidence="1 2">
    <name type="scientific">Ambrosiozyma monospora</name>
    <name type="common">Yeast</name>
    <name type="synonym">Endomycopsis monosporus</name>
    <dbReference type="NCBI Taxonomy" id="43982"/>
    <lineage>
        <taxon>Eukaryota</taxon>
        <taxon>Fungi</taxon>
        <taxon>Dikarya</taxon>
        <taxon>Ascomycota</taxon>
        <taxon>Saccharomycotina</taxon>
        <taxon>Pichiomycetes</taxon>
        <taxon>Pichiales</taxon>
        <taxon>Pichiaceae</taxon>
        <taxon>Ambrosiozyma</taxon>
    </lineage>
</organism>
<sequence length="109" mass="12951">MKLIEITHQLFVIVLLYHDFLMSLRMSLVLLDENLFSEMQTKLPPNSTFDPEKNIVRIAKLSDMLQKYEKRFDIKLREFMETIRYYGEIDTPALLTLFDMLATAFNIDL</sequence>
<keyword evidence="2" id="KW-1185">Reference proteome</keyword>
<proteinExistence type="predicted"/>
<protein>
    <submittedName>
        <fullName evidence="1">Unnamed protein product</fullName>
    </submittedName>
</protein>
<reference evidence="1" key="1">
    <citation type="submission" date="2023-04" db="EMBL/GenBank/DDBJ databases">
        <title>Ambrosiozyma monospora NBRC 10751.</title>
        <authorList>
            <person name="Ichikawa N."/>
            <person name="Sato H."/>
            <person name="Tonouchi N."/>
        </authorList>
    </citation>
    <scope>NUCLEOTIDE SEQUENCE</scope>
    <source>
        <strain evidence="1">NBRC 10751</strain>
    </source>
</reference>
<gene>
    <name evidence="1" type="ORF">Amon02_001117000</name>
</gene>
<name>A0ACB5U3C4_AMBMO</name>
<evidence type="ECO:0000313" key="1">
    <source>
        <dbReference type="EMBL" id="GMF01116.1"/>
    </source>
</evidence>
<dbReference type="Proteomes" id="UP001165064">
    <property type="component" value="Unassembled WGS sequence"/>
</dbReference>
<comment type="caution">
    <text evidence="1">The sequence shown here is derived from an EMBL/GenBank/DDBJ whole genome shotgun (WGS) entry which is preliminary data.</text>
</comment>